<evidence type="ECO:0000313" key="1">
    <source>
        <dbReference type="EMBL" id="KAK9199950.1"/>
    </source>
</evidence>
<dbReference type="Proteomes" id="UP001428341">
    <property type="component" value="Unassembled WGS sequence"/>
</dbReference>
<comment type="caution">
    <text evidence="1">The sequence shown here is derived from an EMBL/GenBank/DDBJ whole genome shotgun (WGS) entry which is preliminary data.</text>
</comment>
<dbReference type="EMBL" id="JBCGBO010000005">
    <property type="protein sequence ID" value="KAK9199950.1"/>
    <property type="molecule type" value="Genomic_DNA"/>
</dbReference>
<proteinExistence type="predicted"/>
<keyword evidence="2" id="KW-1185">Reference proteome</keyword>
<gene>
    <name evidence="1" type="ORF">WN944_015144</name>
</gene>
<accession>A0AAP0MDF6</accession>
<organism evidence="1 2">
    <name type="scientific">Citrus x changshan-huyou</name>
    <dbReference type="NCBI Taxonomy" id="2935761"/>
    <lineage>
        <taxon>Eukaryota</taxon>
        <taxon>Viridiplantae</taxon>
        <taxon>Streptophyta</taxon>
        <taxon>Embryophyta</taxon>
        <taxon>Tracheophyta</taxon>
        <taxon>Spermatophyta</taxon>
        <taxon>Magnoliopsida</taxon>
        <taxon>eudicotyledons</taxon>
        <taxon>Gunneridae</taxon>
        <taxon>Pentapetalae</taxon>
        <taxon>rosids</taxon>
        <taxon>malvids</taxon>
        <taxon>Sapindales</taxon>
        <taxon>Rutaceae</taxon>
        <taxon>Aurantioideae</taxon>
        <taxon>Citrus</taxon>
    </lineage>
</organism>
<reference evidence="1 2" key="1">
    <citation type="submission" date="2024-05" db="EMBL/GenBank/DDBJ databases">
        <title>Haplotype-resolved chromosome-level genome assembly of Huyou (Citrus changshanensis).</title>
        <authorList>
            <person name="Miao C."/>
            <person name="Chen W."/>
            <person name="Wu Y."/>
            <person name="Wang L."/>
            <person name="Zhao S."/>
            <person name="Grierson D."/>
            <person name="Xu C."/>
            <person name="Chen K."/>
        </authorList>
    </citation>
    <scope>NUCLEOTIDE SEQUENCE [LARGE SCALE GENOMIC DNA]</scope>
    <source>
        <strain evidence="1">01-14</strain>
        <tissue evidence="1">Leaf</tissue>
    </source>
</reference>
<name>A0AAP0MDF6_9ROSI</name>
<evidence type="ECO:0000313" key="2">
    <source>
        <dbReference type="Proteomes" id="UP001428341"/>
    </source>
</evidence>
<sequence length="124" mass="13415">MANSKSPTESTPQEASACVLTAARCCYEFAGPRLLLPAAYPIDSRSAAARVCVIPSAAARPWPLSTDLHPSAKCHRPNLNFVAPRPESDLHFAAPRPDLHFAAAPKPDLYFATPKFDPNCILLF</sequence>
<dbReference type="AlphaFoldDB" id="A0AAP0MDF6"/>
<protein>
    <submittedName>
        <fullName evidence="1">Uncharacterized protein</fullName>
    </submittedName>
</protein>